<feature type="domain" description="Glycosyltransferase 2-like" evidence="1">
    <location>
        <begin position="203"/>
        <end position="316"/>
    </location>
</feature>
<keyword evidence="2" id="KW-0808">Transferase</keyword>
<dbReference type="InterPro" id="IPR050834">
    <property type="entry name" value="Glycosyltransf_2"/>
</dbReference>
<dbReference type="InterPro" id="IPR001173">
    <property type="entry name" value="Glyco_trans_2-like"/>
</dbReference>
<dbReference type="RefSeq" id="WP_114498094.1">
    <property type="nucleotide sequence ID" value="NZ_QPJW01000010.1"/>
</dbReference>
<reference evidence="2 3" key="1">
    <citation type="submission" date="2018-07" db="EMBL/GenBank/DDBJ databases">
        <title>Genomic Encyclopedia of Type Strains, Phase III (KMG-III): the genomes of soil and plant-associated and newly described type strains.</title>
        <authorList>
            <person name="Whitman W."/>
        </authorList>
    </citation>
    <scope>NUCLEOTIDE SEQUENCE [LARGE SCALE GENOMIC DNA]</scope>
    <source>
        <strain evidence="2 3">CECT 8333</strain>
    </source>
</reference>
<dbReference type="InterPro" id="IPR029044">
    <property type="entry name" value="Nucleotide-diphossugar_trans"/>
</dbReference>
<comment type="caution">
    <text evidence="2">The sequence shown here is derived from an EMBL/GenBank/DDBJ whole genome shotgun (WGS) entry which is preliminary data.</text>
</comment>
<dbReference type="AlphaFoldDB" id="A0A369B8T4"/>
<dbReference type="EMBL" id="QPJW01000010">
    <property type="protein sequence ID" value="RCX16947.1"/>
    <property type="molecule type" value="Genomic_DNA"/>
</dbReference>
<dbReference type="OrthoDB" id="396512at2"/>
<sequence>MIAFILSRHAPPHQQQLTERSLLMSFPHIHVVHVQPRGMAEQMNSVLSLTNDPWFLTLEAGEMVRPEMDEELMQLIQGLKEPVAGGIIQYSNLHFPKPGSSPVPRGPLLWFRDAVMARPNAGFQEAACFPFERYFLLEKQYELASRYEWLEIITDSLILSPLQTPFWKKETEEWKFLSPLLQAVSSRTTGVGTDALPEEPMVTIVICAHNDSAYLPWAVRSVMAQSFSQWELIVIDDGSTDDTKCVIQQLPKDTRVRTYLLEENCGKSFALNYALERARGQWLLELDADDWLDPACVDTLLEAAQDRPDAIAVCAGHVEWTERMNKQLLYNGVKLPVPPHSSRSLIDEAMPVAPRMFKVAILRDHSGWNMEAPFEGRLYEDLEILTRLALRHEIHFVFEPLYHRRIRSTSITHRQQFDTYRQWRTWMLDQIRKSAPIP</sequence>
<evidence type="ECO:0000313" key="3">
    <source>
        <dbReference type="Proteomes" id="UP000253090"/>
    </source>
</evidence>
<protein>
    <submittedName>
        <fullName evidence="2">Glycosyltransferase involved in cell wall biosynthesis</fullName>
    </submittedName>
</protein>
<proteinExistence type="predicted"/>
<accession>A0A369B8T4</accession>
<dbReference type="Proteomes" id="UP000253090">
    <property type="component" value="Unassembled WGS sequence"/>
</dbReference>
<dbReference type="PANTHER" id="PTHR43685">
    <property type="entry name" value="GLYCOSYLTRANSFERASE"/>
    <property type="match status" value="1"/>
</dbReference>
<evidence type="ECO:0000313" key="2">
    <source>
        <dbReference type="EMBL" id="RCX16947.1"/>
    </source>
</evidence>
<gene>
    <name evidence="2" type="ORF">DFP94_1107</name>
</gene>
<dbReference type="CDD" id="cd00761">
    <property type="entry name" value="Glyco_tranf_GTA_type"/>
    <property type="match status" value="1"/>
</dbReference>
<dbReference type="GO" id="GO:0016740">
    <property type="term" value="F:transferase activity"/>
    <property type="evidence" value="ECO:0007669"/>
    <property type="project" value="UniProtKB-KW"/>
</dbReference>
<dbReference type="PANTHER" id="PTHR43685:SF2">
    <property type="entry name" value="GLYCOSYLTRANSFERASE 2-LIKE DOMAIN-CONTAINING PROTEIN"/>
    <property type="match status" value="1"/>
</dbReference>
<dbReference type="SUPFAM" id="SSF53448">
    <property type="entry name" value="Nucleotide-diphospho-sugar transferases"/>
    <property type="match status" value="2"/>
</dbReference>
<organism evidence="2 3">
    <name type="scientific">Fontibacillus phaseoli</name>
    <dbReference type="NCBI Taxonomy" id="1416533"/>
    <lineage>
        <taxon>Bacteria</taxon>
        <taxon>Bacillati</taxon>
        <taxon>Bacillota</taxon>
        <taxon>Bacilli</taxon>
        <taxon>Bacillales</taxon>
        <taxon>Paenibacillaceae</taxon>
        <taxon>Fontibacillus</taxon>
    </lineage>
</organism>
<dbReference type="Pfam" id="PF00535">
    <property type="entry name" value="Glycos_transf_2"/>
    <property type="match status" value="1"/>
</dbReference>
<evidence type="ECO:0000259" key="1">
    <source>
        <dbReference type="Pfam" id="PF00535"/>
    </source>
</evidence>
<dbReference type="Gene3D" id="3.90.550.10">
    <property type="entry name" value="Spore Coat Polysaccharide Biosynthesis Protein SpsA, Chain A"/>
    <property type="match status" value="1"/>
</dbReference>
<keyword evidence="3" id="KW-1185">Reference proteome</keyword>
<name>A0A369B8T4_9BACL</name>